<dbReference type="PANTHER" id="PTHR45772">
    <property type="entry name" value="CONSERVED COMPONENT OF ABC TRANSPORTER FOR NATURAL AMINO ACIDS-RELATED"/>
    <property type="match status" value="1"/>
</dbReference>
<dbReference type="InterPro" id="IPR032823">
    <property type="entry name" value="BCA_ABC_TP_C"/>
</dbReference>
<name>A0ABX2T6V5_9PROT</name>
<dbReference type="Pfam" id="PF00005">
    <property type="entry name" value="ABC_tran"/>
    <property type="match status" value="1"/>
</dbReference>
<dbReference type="Proteomes" id="UP000584642">
    <property type="component" value="Unassembled WGS sequence"/>
</dbReference>
<dbReference type="InterPro" id="IPR003593">
    <property type="entry name" value="AAA+_ATPase"/>
</dbReference>
<organism evidence="5 6">
    <name type="scientific">Azospirillum oleiclasticum</name>
    <dbReference type="NCBI Taxonomy" id="2735135"/>
    <lineage>
        <taxon>Bacteria</taxon>
        <taxon>Pseudomonadati</taxon>
        <taxon>Pseudomonadota</taxon>
        <taxon>Alphaproteobacteria</taxon>
        <taxon>Rhodospirillales</taxon>
        <taxon>Azospirillaceae</taxon>
        <taxon>Azospirillum</taxon>
    </lineage>
</organism>
<evidence type="ECO:0000313" key="6">
    <source>
        <dbReference type="Proteomes" id="UP000584642"/>
    </source>
</evidence>
<dbReference type="CDD" id="cd03219">
    <property type="entry name" value="ABC_Mj1267_LivG_branched"/>
    <property type="match status" value="1"/>
</dbReference>
<keyword evidence="1" id="KW-0813">Transport</keyword>
<dbReference type="InterPro" id="IPR003439">
    <property type="entry name" value="ABC_transporter-like_ATP-bd"/>
</dbReference>
<dbReference type="PROSITE" id="PS00211">
    <property type="entry name" value="ABC_TRANSPORTER_1"/>
    <property type="match status" value="1"/>
</dbReference>
<feature type="domain" description="ABC transporter" evidence="4">
    <location>
        <begin position="13"/>
        <end position="260"/>
    </location>
</feature>
<dbReference type="SMART" id="SM00382">
    <property type="entry name" value="AAA"/>
    <property type="match status" value="1"/>
</dbReference>
<dbReference type="InterPro" id="IPR051120">
    <property type="entry name" value="ABC_AA/LPS_Transport"/>
</dbReference>
<dbReference type="SUPFAM" id="SSF52540">
    <property type="entry name" value="P-loop containing nucleoside triphosphate hydrolases"/>
    <property type="match status" value="1"/>
</dbReference>
<keyword evidence="2" id="KW-0547">Nucleotide-binding</keyword>
<dbReference type="Gene3D" id="3.40.50.300">
    <property type="entry name" value="P-loop containing nucleotide triphosphate hydrolases"/>
    <property type="match status" value="1"/>
</dbReference>
<evidence type="ECO:0000259" key="4">
    <source>
        <dbReference type="PROSITE" id="PS50893"/>
    </source>
</evidence>
<keyword evidence="6" id="KW-1185">Reference proteome</keyword>
<keyword evidence="3 5" id="KW-0067">ATP-binding</keyword>
<accession>A0ABX2T6V5</accession>
<dbReference type="GO" id="GO:0005524">
    <property type="term" value="F:ATP binding"/>
    <property type="evidence" value="ECO:0007669"/>
    <property type="project" value="UniProtKB-KW"/>
</dbReference>
<dbReference type="Pfam" id="PF12399">
    <property type="entry name" value="BCA_ABC_TP_C"/>
    <property type="match status" value="1"/>
</dbReference>
<dbReference type="EMBL" id="JABFDB010000004">
    <property type="protein sequence ID" value="NYZ19797.1"/>
    <property type="molecule type" value="Genomic_DNA"/>
</dbReference>
<dbReference type="RefSeq" id="WP_180281561.1">
    <property type="nucleotide sequence ID" value="NZ_JABFDB010000004.1"/>
</dbReference>
<dbReference type="PANTHER" id="PTHR45772:SF4">
    <property type="entry name" value="ABC TRANSPORTER ATP-BINDING PROTEIN"/>
    <property type="match status" value="1"/>
</dbReference>
<dbReference type="InterPro" id="IPR017871">
    <property type="entry name" value="ABC_transporter-like_CS"/>
</dbReference>
<gene>
    <name evidence="5" type="ORF">HND93_08740</name>
</gene>
<sequence length="267" mass="28883">MSAALELEAAPALEVREVAVHFSGLVAIASMSFRVPEGRIVSLIGPNGAGKTTAFNVITGFLRPTKGSVLFRGTDITRLTPDRIAALGVVRTFQRTSIFAGCTVFDNVLTAMHLQGKAETWAALLRLPSARRETERQHVAVREILEFVGLTHRADELASNLAYGEQRLLGIAIALAASPKLILFDEPAAGLNPSETEEFMAVVKRIRDRGVTVLLVEHDMRMVMSISDLVVVLNHGRIIAEGPPEAIQSNPDVIRAYLGQGVKRAQA</sequence>
<comment type="caution">
    <text evidence="5">The sequence shown here is derived from an EMBL/GenBank/DDBJ whole genome shotgun (WGS) entry which is preliminary data.</text>
</comment>
<evidence type="ECO:0000256" key="3">
    <source>
        <dbReference type="ARBA" id="ARBA00022840"/>
    </source>
</evidence>
<protein>
    <submittedName>
        <fullName evidence="5">ABC transporter ATP-binding protein</fullName>
    </submittedName>
</protein>
<reference evidence="5 6" key="1">
    <citation type="submission" date="2020-05" db="EMBL/GenBank/DDBJ databases">
        <title>Azospirillum oleiclasticum sp. nov, a nitrogen-fixing and heavy crude oil-emulsifying bacterium isolated from the crude oil of Yumen Oilfield.</title>
        <authorList>
            <person name="Wu D."/>
            <person name="Cai M."/>
            <person name="Zhang X."/>
        </authorList>
    </citation>
    <scope>NUCLEOTIDE SEQUENCE [LARGE SCALE GENOMIC DNA]</scope>
    <source>
        <strain evidence="5 6">ROY-1-1-2</strain>
    </source>
</reference>
<evidence type="ECO:0000256" key="2">
    <source>
        <dbReference type="ARBA" id="ARBA00022741"/>
    </source>
</evidence>
<evidence type="ECO:0000313" key="5">
    <source>
        <dbReference type="EMBL" id="NYZ19797.1"/>
    </source>
</evidence>
<dbReference type="InterPro" id="IPR027417">
    <property type="entry name" value="P-loop_NTPase"/>
</dbReference>
<evidence type="ECO:0000256" key="1">
    <source>
        <dbReference type="ARBA" id="ARBA00022448"/>
    </source>
</evidence>
<dbReference type="PROSITE" id="PS50893">
    <property type="entry name" value="ABC_TRANSPORTER_2"/>
    <property type="match status" value="1"/>
</dbReference>
<proteinExistence type="predicted"/>